<dbReference type="SUPFAM" id="SSF53756">
    <property type="entry name" value="UDP-Glycosyltransferase/glycogen phosphorylase"/>
    <property type="match status" value="1"/>
</dbReference>
<dbReference type="Pfam" id="PF13439">
    <property type="entry name" value="Glyco_transf_4"/>
    <property type="match status" value="1"/>
</dbReference>
<dbReference type="GO" id="GO:0016757">
    <property type="term" value="F:glycosyltransferase activity"/>
    <property type="evidence" value="ECO:0007669"/>
    <property type="project" value="TreeGrafter"/>
</dbReference>
<protein>
    <recommendedName>
        <fullName evidence="1">Glycosyltransferase subfamily 4-like N-terminal domain-containing protein</fullName>
    </recommendedName>
</protein>
<dbReference type="PANTHER" id="PTHR45947">
    <property type="entry name" value="SULFOQUINOVOSYL TRANSFERASE SQD2"/>
    <property type="match status" value="1"/>
</dbReference>
<proteinExistence type="predicted"/>
<dbReference type="AlphaFoldDB" id="A0A0F9T2V1"/>
<organism evidence="2">
    <name type="scientific">marine sediment metagenome</name>
    <dbReference type="NCBI Taxonomy" id="412755"/>
    <lineage>
        <taxon>unclassified sequences</taxon>
        <taxon>metagenomes</taxon>
        <taxon>ecological metagenomes</taxon>
    </lineage>
</organism>
<feature type="domain" description="Glycosyltransferase subfamily 4-like N-terminal" evidence="1">
    <location>
        <begin position="14"/>
        <end position="165"/>
    </location>
</feature>
<comment type="caution">
    <text evidence="2">The sequence shown here is derived from an EMBL/GenBank/DDBJ whole genome shotgun (WGS) entry which is preliminary data.</text>
</comment>
<dbReference type="CDD" id="cd03814">
    <property type="entry name" value="GT4-like"/>
    <property type="match status" value="1"/>
</dbReference>
<dbReference type="Gene3D" id="3.40.50.2000">
    <property type="entry name" value="Glycogen Phosphorylase B"/>
    <property type="match status" value="2"/>
</dbReference>
<reference evidence="2" key="1">
    <citation type="journal article" date="2015" name="Nature">
        <title>Complex archaea that bridge the gap between prokaryotes and eukaryotes.</title>
        <authorList>
            <person name="Spang A."/>
            <person name="Saw J.H."/>
            <person name="Jorgensen S.L."/>
            <person name="Zaremba-Niedzwiedzka K."/>
            <person name="Martijn J."/>
            <person name="Lind A.E."/>
            <person name="van Eijk R."/>
            <person name="Schleper C."/>
            <person name="Guy L."/>
            <person name="Ettema T.J."/>
        </authorList>
    </citation>
    <scope>NUCLEOTIDE SEQUENCE</scope>
</reference>
<dbReference type="InterPro" id="IPR050194">
    <property type="entry name" value="Glycosyltransferase_grp1"/>
</dbReference>
<dbReference type="Pfam" id="PF13692">
    <property type="entry name" value="Glyco_trans_1_4"/>
    <property type="match status" value="1"/>
</dbReference>
<gene>
    <name evidence="2" type="ORF">LCGC14_0780320</name>
</gene>
<accession>A0A0F9T2V1</accession>
<dbReference type="InterPro" id="IPR028098">
    <property type="entry name" value="Glyco_trans_4-like_N"/>
</dbReference>
<name>A0A0F9T2V1_9ZZZZ</name>
<dbReference type="PANTHER" id="PTHR45947:SF3">
    <property type="entry name" value="SULFOQUINOVOSYL TRANSFERASE SQD2"/>
    <property type="match status" value="1"/>
</dbReference>
<sequence>MKIVIVTDAWQPQVNGVVQTLKQTYAQLIKMGHDVFLITPDGHCTIPCPTYPSIRLALFPGRKVARDLKNINADAVHIATEGPLGVAARRWCIKHNVQFTTSYHTQFPEYLRLRLPIPLSWTYAWFRRFHNKAVHTLVPTQSQQQRLQSHGFNNVHVWGRGVDTSIFKPDNPQPINLPKPIMLNMGRVAIEKNIDAFLSLDLLGSKVVVGDGPDLEMLRKKYPKVLFTGAKFGEELASWVAAADVFVFPSKTDTFGLVLLEALACGVPVAAYPVTGPKDIIEQGRTGYLDDDLKTAITNASHLNHFSNQDDCIQFAQQHSWQACTQVFSDLMHNNRMNKTVPSDTIINHQFWCL</sequence>
<evidence type="ECO:0000313" key="2">
    <source>
        <dbReference type="EMBL" id="KKN35778.1"/>
    </source>
</evidence>
<dbReference type="EMBL" id="LAZR01002013">
    <property type="protein sequence ID" value="KKN35778.1"/>
    <property type="molecule type" value="Genomic_DNA"/>
</dbReference>
<evidence type="ECO:0000259" key="1">
    <source>
        <dbReference type="Pfam" id="PF13439"/>
    </source>
</evidence>